<comment type="caution">
    <text evidence="1">The sequence shown here is derived from an EMBL/GenBank/DDBJ whole genome shotgun (WGS) entry which is preliminary data.</text>
</comment>
<accession>A0ABR2DUZ8</accession>
<evidence type="ECO:0000313" key="1">
    <source>
        <dbReference type="EMBL" id="KAK8547466.1"/>
    </source>
</evidence>
<name>A0ABR2DUZ8_9ROSI</name>
<reference evidence="1 2" key="1">
    <citation type="journal article" date="2024" name="G3 (Bethesda)">
        <title>Genome assembly of Hibiscus sabdariffa L. provides insights into metabolisms of medicinal natural products.</title>
        <authorList>
            <person name="Kim T."/>
        </authorList>
    </citation>
    <scope>NUCLEOTIDE SEQUENCE [LARGE SCALE GENOMIC DNA]</scope>
    <source>
        <strain evidence="1">TK-2024</strain>
        <tissue evidence="1">Old leaves</tissue>
    </source>
</reference>
<dbReference type="EMBL" id="JBBPBM010000022">
    <property type="protein sequence ID" value="KAK8547466.1"/>
    <property type="molecule type" value="Genomic_DNA"/>
</dbReference>
<keyword evidence="2" id="KW-1185">Reference proteome</keyword>
<proteinExistence type="predicted"/>
<evidence type="ECO:0000313" key="2">
    <source>
        <dbReference type="Proteomes" id="UP001472677"/>
    </source>
</evidence>
<protein>
    <submittedName>
        <fullName evidence="1">Uncharacterized protein</fullName>
    </submittedName>
</protein>
<dbReference type="Proteomes" id="UP001472677">
    <property type="component" value="Unassembled WGS sequence"/>
</dbReference>
<sequence length="119" mass="13557">MLPENSLLKSLEIKINGIFDDVMYLKKSLKVINCNFNLGIGRDGPRPVASVLEFDFDSIEPKERTSSNKMGENKVDMLESNIPEQHKPLFPSYETSRLMSQCSTRIVQHRPKEGKGKNM</sequence>
<organism evidence="1 2">
    <name type="scientific">Hibiscus sabdariffa</name>
    <name type="common">roselle</name>
    <dbReference type="NCBI Taxonomy" id="183260"/>
    <lineage>
        <taxon>Eukaryota</taxon>
        <taxon>Viridiplantae</taxon>
        <taxon>Streptophyta</taxon>
        <taxon>Embryophyta</taxon>
        <taxon>Tracheophyta</taxon>
        <taxon>Spermatophyta</taxon>
        <taxon>Magnoliopsida</taxon>
        <taxon>eudicotyledons</taxon>
        <taxon>Gunneridae</taxon>
        <taxon>Pentapetalae</taxon>
        <taxon>rosids</taxon>
        <taxon>malvids</taxon>
        <taxon>Malvales</taxon>
        <taxon>Malvaceae</taxon>
        <taxon>Malvoideae</taxon>
        <taxon>Hibiscus</taxon>
    </lineage>
</organism>
<gene>
    <name evidence="1" type="ORF">V6N12_031603</name>
</gene>